<sequence precursor="true">MKYSWMYSLLVLIQTSHALALDTATHTVDKGFWYAQTSMYTRHYSPSPEHNNQQNLLGLERNLASGAIFGATTFRNSYRQRSYYTYAGKRYQSSDYPVYLKLSGGLLQGYKGEYRNKIPLNRLGIAPVIIPSVGAHYGPIGAEVVLLGTNAAMITTGLRF</sequence>
<name>A0A5E7D3Q3_PSEFL</name>
<keyword evidence="1" id="KW-0732">Signal</keyword>
<dbReference type="EMBL" id="CABVHW010000011">
    <property type="protein sequence ID" value="VVO12089.1"/>
    <property type="molecule type" value="Genomic_DNA"/>
</dbReference>
<evidence type="ECO:0000313" key="3">
    <source>
        <dbReference type="Proteomes" id="UP000381093"/>
    </source>
</evidence>
<feature type="signal peptide" evidence="1">
    <location>
        <begin position="1"/>
        <end position="20"/>
    </location>
</feature>
<proteinExistence type="predicted"/>
<dbReference type="RefSeq" id="WP_150765607.1">
    <property type="nucleotide sequence ID" value="NZ_CABVHW010000011.1"/>
</dbReference>
<gene>
    <name evidence="2" type="ORF">PS710_03534</name>
</gene>
<protein>
    <recommendedName>
        <fullName evidence="4">Sn-glycerol-3-phosphate transporter</fullName>
    </recommendedName>
</protein>
<evidence type="ECO:0008006" key="4">
    <source>
        <dbReference type="Google" id="ProtNLM"/>
    </source>
</evidence>
<reference evidence="2 3" key="1">
    <citation type="submission" date="2019-09" db="EMBL/GenBank/DDBJ databases">
        <authorList>
            <person name="Chandra G."/>
            <person name="Truman W A."/>
        </authorList>
    </citation>
    <scope>NUCLEOTIDE SEQUENCE [LARGE SCALE GENOMIC DNA]</scope>
    <source>
        <strain evidence="2">PS710</strain>
    </source>
</reference>
<dbReference type="AlphaFoldDB" id="A0A5E7D3Q3"/>
<evidence type="ECO:0000313" key="2">
    <source>
        <dbReference type="EMBL" id="VVO12089.1"/>
    </source>
</evidence>
<dbReference type="Proteomes" id="UP000381093">
    <property type="component" value="Unassembled WGS sequence"/>
</dbReference>
<feature type="chain" id="PRO_5022994464" description="Sn-glycerol-3-phosphate transporter" evidence="1">
    <location>
        <begin position="21"/>
        <end position="160"/>
    </location>
</feature>
<organism evidence="2 3">
    <name type="scientific">Pseudomonas fluorescens</name>
    <dbReference type="NCBI Taxonomy" id="294"/>
    <lineage>
        <taxon>Bacteria</taxon>
        <taxon>Pseudomonadati</taxon>
        <taxon>Pseudomonadota</taxon>
        <taxon>Gammaproteobacteria</taxon>
        <taxon>Pseudomonadales</taxon>
        <taxon>Pseudomonadaceae</taxon>
        <taxon>Pseudomonas</taxon>
    </lineage>
</organism>
<evidence type="ECO:0000256" key="1">
    <source>
        <dbReference type="SAM" id="SignalP"/>
    </source>
</evidence>
<accession>A0A5E7D3Q3</accession>